<dbReference type="EMBL" id="MJBS01000008">
    <property type="protein sequence ID" value="OHF03250.1"/>
    <property type="molecule type" value="Genomic_DNA"/>
</dbReference>
<dbReference type="RefSeq" id="XP_022480387.1">
    <property type="nucleotide sequence ID" value="XM_022613288.1"/>
</dbReference>
<feature type="region of interest" description="Disordered" evidence="1">
    <location>
        <begin position="526"/>
        <end position="551"/>
    </location>
</feature>
<dbReference type="SMART" id="SM00554">
    <property type="entry name" value="FAS1"/>
    <property type="match status" value="2"/>
</dbReference>
<dbReference type="PANTHER" id="PTHR10900">
    <property type="entry name" value="PERIOSTIN-RELATED"/>
    <property type="match status" value="1"/>
</dbReference>
<dbReference type="Pfam" id="PF02469">
    <property type="entry name" value="Fasciclin"/>
    <property type="match status" value="2"/>
</dbReference>
<evidence type="ECO:0000313" key="4">
    <source>
        <dbReference type="Proteomes" id="UP000176998"/>
    </source>
</evidence>
<keyword evidence="4" id="KW-1185">Reference proteome</keyword>
<name>A0A1G4BP56_9PEZI</name>
<dbReference type="InterPro" id="IPR000782">
    <property type="entry name" value="FAS1_domain"/>
</dbReference>
<proteinExistence type="predicted"/>
<reference evidence="3 4" key="1">
    <citation type="submission" date="2016-09" db="EMBL/GenBank/DDBJ databases">
        <authorList>
            <person name="Capua I."/>
            <person name="De Benedictis P."/>
            <person name="Joannis T."/>
            <person name="Lombin L.H."/>
            <person name="Cattoli G."/>
        </authorList>
    </citation>
    <scope>NUCLEOTIDE SEQUENCE [LARGE SCALE GENOMIC DNA]</scope>
    <source>
        <strain evidence="3 4">IMI 309357</strain>
    </source>
</reference>
<protein>
    <submittedName>
        <fullName evidence="3">Fasciclin domain-containing protein</fullName>
    </submittedName>
</protein>
<accession>A0A1G4BP56</accession>
<dbReference type="InterPro" id="IPR036378">
    <property type="entry name" value="FAS1_dom_sf"/>
</dbReference>
<dbReference type="OrthoDB" id="7700931at2759"/>
<dbReference type="AlphaFoldDB" id="A0A1G4BP56"/>
<dbReference type="SUPFAM" id="SSF82153">
    <property type="entry name" value="FAS1 domain"/>
    <property type="match status" value="2"/>
</dbReference>
<dbReference type="GeneID" id="34554798"/>
<gene>
    <name evidence="3" type="ORF">CORC01_01634</name>
</gene>
<feature type="region of interest" description="Disordered" evidence="1">
    <location>
        <begin position="431"/>
        <end position="451"/>
    </location>
</feature>
<evidence type="ECO:0000256" key="1">
    <source>
        <dbReference type="SAM" id="MobiDB-lite"/>
    </source>
</evidence>
<comment type="caution">
    <text evidence="3">The sequence shown here is derived from an EMBL/GenBank/DDBJ whole genome shotgun (WGS) entry which is preliminary data.</text>
</comment>
<sequence length="576" mass="62774">MGRRIQICFHPSTSLRRILSDKLIRHVHSSSLPLQTTLRPDTEDLEVMKSGHLLPFAAAAASALALPDSIPEQSTLRIQNVSWKNSDWDKVRTWGDDRSSLGEVVGAVGGIFSQAAGAMARAGRRVMGHAHDAEDIETALVVPALQHTTEDDLKPIQEDGNGGVSDKEGKSLLTVIKESSIQAEYFTTLLDSYDKVREMLVGNNKQGQAEHLQFTVFVPTDEAFRKLEGFERSRAELLGEILEYHVLPGRYTAEDLRGMRTAPTVLEQGGELGEAVVGGDRRRRQRVRIADGPGGVEVNFYGMVLASESRESRNGVVHFIDNVLIAPPRHDVLVDALPEDRLGNFSRAMRRSGLSEELYRWRAVAAEGEEPGRGLTVFAPSNDAWAKLGEEALEFFFSSRDGEAFLKALVRYHFVAEVLYTDSFDVEQEEKKMKKKQKGKEGNEGGEDDMGVGRVRREVRTLLDGARVSVSISVGAATTATGGRPPLLGGTAAAAEVRVNGAVVSTRDVPVRDGVVHILDEVLLPSPPSPSSPLSKETDITAKKSSGGGARIGVGELKRRLVRFVEAGEGARDEEL</sequence>
<organism evidence="3 4">
    <name type="scientific">Colletotrichum orchidophilum</name>
    <dbReference type="NCBI Taxonomy" id="1209926"/>
    <lineage>
        <taxon>Eukaryota</taxon>
        <taxon>Fungi</taxon>
        <taxon>Dikarya</taxon>
        <taxon>Ascomycota</taxon>
        <taxon>Pezizomycotina</taxon>
        <taxon>Sordariomycetes</taxon>
        <taxon>Hypocreomycetidae</taxon>
        <taxon>Glomerellales</taxon>
        <taxon>Glomerellaceae</taxon>
        <taxon>Colletotrichum</taxon>
    </lineage>
</organism>
<dbReference type="STRING" id="1209926.A0A1G4BP56"/>
<feature type="domain" description="FAS1" evidence="2">
    <location>
        <begin position="170"/>
        <end position="324"/>
    </location>
</feature>
<dbReference type="PANTHER" id="PTHR10900:SF77">
    <property type="entry name" value="FI19380P1"/>
    <property type="match status" value="1"/>
</dbReference>
<feature type="domain" description="FAS1" evidence="2">
    <location>
        <begin position="329"/>
        <end position="523"/>
    </location>
</feature>
<evidence type="ECO:0000313" key="3">
    <source>
        <dbReference type="EMBL" id="OHF03250.1"/>
    </source>
</evidence>
<dbReference type="PROSITE" id="PS50213">
    <property type="entry name" value="FAS1"/>
    <property type="match status" value="2"/>
</dbReference>
<dbReference type="InterPro" id="IPR050904">
    <property type="entry name" value="Adhesion/Biosynth-related"/>
</dbReference>
<dbReference type="Proteomes" id="UP000176998">
    <property type="component" value="Unassembled WGS sequence"/>
</dbReference>
<evidence type="ECO:0000259" key="2">
    <source>
        <dbReference type="PROSITE" id="PS50213"/>
    </source>
</evidence>
<dbReference type="Gene3D" id="2.30.180.10">
    <property type="entry name" value="FAS1 domain"/>
    <property type="match status" value="2"/>
</dbReference>